<keyword evidence="4" id="KW-1185">Reference proteome</keyword>
<name>A0A2A2JHP0_9BILA</name>
<feature type="region of interest" description="Disordered" evidence="1">
    <location>
        <begin position="37"/>
        <end position="184"/>
    </location>
</feature>
<dbReference type="Proteomes" id="UP000218231">
    <property type="component" value="Unassembled WGS sequence"/>
</dbReference>
<dbReference type="Gene3D" id="2.30.42.10">
    <property type="match status" value="1"/>
</dbReference>
<reference evidence="3 4" key="1">
    <citation type="journal article" date="2017" name="Curr. Biol.">
        <title>Genome architecture and evolution of a unichromosomal asexual nematode.</title>
        <authorList>
            <person name="Fradin H."/>
            <person name="Zegar C."/>
            <person name="Gutwein M."/>
            <person name="Lucas J."/>
            <person name="Kovtun M."/>
            <person name="Corcoran D."/>
            <person name="Baugh L.R."/>
            <person name="Kiontke K."/>
            <person name="Gunsalus K."/>
            <person name="Fitch D.H."/>
            <person name="Piano F."/>
        </authorList>
    </citation>
    <scope>NUCLEOTIDE SEQUENCE [LARGE SCALE GENOMIC DNA]</scope>
    <source>
        <strain evidence="3">PF1309</strain>
    </source>
</reference>
<dbReference type="PROSITE" id="PS50106">
    <property type="entry name" value="PDZ"/>
    <property type="match status" value="1"/>
</dbReference>
<feature type="compositionally biased region" description="Basic and acidic residues" evidence="1">
    <location>
        <begin position="694"/>
        <end position="708"/>
    </location>
</feature>
<evidence type="ECO:0000313" key="4">
    <source>
        <dbReference type="Proteomes" id="UP000218231"/>
    </source>
</evidence>
<dbReference type="InterPro" id="IPR036034">
    <property type="entry name" value="PDZ_sf"/>
</dbReference>
<evidence type="ECO:0000313" key="3">
    <source>
        <dbReference type="EMBL" id="PAV61164.1"/>
    </source>
</evidence>
<protein>
    <recommendedName>
        <fullName evidence="2">PDZ domain-containing protein</fullName>
    </recommendedName>
</protein>
<dbReference type="SUPFAM" id="SSF50156">
    <property type="entry name" value="PDZ domain-like"/>
    <property type="match status" value="1"/>
</dbReference>
<feature type="compositionally biased region" description="Basic and acidic residues" evidence="1">
    <location>
        <begin position="557"/>
        <end position="592"/>
    </location>
</feature>
<feature type="compositionally biased region" description="Basic and acidic residues" evidence="1">
    <location>
        <begin position="610"/>
        <end position="631"/>
    </location>
</feature>
<dbReference type="SMART" id="SM00228">
    <property type="entry name" value="PDZ"/>
    <property type="match status" value="1"/>
</dbReference>
<comment type="caution">
    <text evidence="3">The sequence shown here is derived from an EMBL/GenBank/DDBJ whole genome shotgun (WGS) entry which is preliminary data.</text>
</comment>
<dbReference type="OrthoDB" id="15627at2759"/>
<dbReference type="AlphaFoldDB" id="A0A2A2JHP0"/>
<dbReference type="Pfam" id="PF17820">
    <property type="entry name" value="PDZ_6"/>
    <property type="match status" value="1"/>
</dbReference>
<proteinExistence type="predicted"/>
<evidence type="ECO:0000259" key="2">
    <source>
        <dbReference type="PROSITE" id="PS50106"/>
    </source>
</evidence>
<feature type="compositionally biased region" description="Pro residues" evidence="1">
    <location>
        <begin position="171"/>
        <end position="180"/>
    </location>
</feature>
<dbReference type="STRING" id="2018661.A0A2A2JHP0"/>
<feature type="compositionally biased region" description="Polar residues" evidence="1">
    <location>
        <begin position="140"/>
        <end position="152"/>
    </location>
</feature>
<feature type="domain" description="PDZ" evidence="2">
    <location>
        <begin position="292"/>
        <end position="347"/>
    </location>
</feature>
<dbReference type="EMBL" id="LIAE01010430">
    <property type="protein sequence ID" value="PAV61164.1"/>
    <property type="molecule type" value="Genomic_DNA"/>
</dbReference>
<feature type="region of interest" description="Disordered" evidence="1">
    <location>
        <begin position="793"/>
        <end position="843"/>
    </location>
</feature>
<feature type="region of interest" description="Disordered" evidence="1">
    <location>
        <begin position="557"/>
        <end position="647"/>
    </location>
</feature>
<accession>A0A2A2JHP0</accession>
<gene>
    <name evidence="3" type="ORF">WR25_26525</name>
</gene>
<evidence type="ECO:0000256" key="1">
    <source>
        <dbReference type="SAM" id="MobiDB-lite"/>
    </source>
</evidence>
<dbReference type="InterPro" id="IPR041489">
    <property type="entry name" value="PDZ_6"/>
</dbReference>
<feature type="region of interest" description="Disordered" evidence="1">
    <location>
        <begin position="694"/>
        <end position="714"/>
    </location>
</feature>
<dbReference type="InterPro" id="IPR001478">
    <property type="entry name" value="PDZ"/>
</dbReference>
<organism evidence="3 4">
    <name type="scientific">Diploscapter pachys</name>
    <dbReference type="NCBI Taxonomy" id="2018661"/>
    <lineage>
        <taxon>Eukaryota</taxon>
        <taxon>Metazoa</taxon>
        <taxon>Ecdysozoa</taxon>
        <taxon>Nematoda</taxon>
        <taxon>Chromadorea</taxon>
        <taxon>Rhabditida</taxon>
        <taxon>Rhabditina</taxon>
        <taxon>Rhabditomorpha</taxon>
        <taxon>Rhabditoidea</taxon>
        <taxon>Rhabditidae</taxon>
        <taxon>Diploscapter</taxon>
    </lineage>
</organism>
<feature type="region of interest" description="Disordered" evidence="1">
    <location>
        <begin position="405"/>
        <end position="460"/>
    </location>
</feature>
<sequence length="843" mass="97129">MEKEEESWHPAERRNVRGCHSIVDIDAKVQQYLEELRANNNDSNDDTMSDRSSTLSRFTVRGPGQPKFSDDAEPWQSDLDTWRRKRLGQVNSPKKEEVTFPIVKETNNNGYSKSSYSKEKEEILRIASPQTDEHNDSGIENRTSNSPSTSADFSPRSADLISPKSYDEAPNTPPPPPPPQSGSAKLDQVLIPLSLESQSSGHVTATRIIRQNSDEDEYYPQISRSRQKSQVQTPYMTYLSHSTSSPHVPATTNGSSRVAKLTTSGTVYRAVDIPFDEKPASYVVKKDDNSYRIHMEMGTQPVHKGWGMTVGNRSGHPTIESVIVGSPADQAGILVGDRVLSIEGENVADKYPSAINKQLQAAARIGEIDIKIQRPVRSSSMSALHKDVVPSPTFNKARSIFSETKSTDSYSEFKKRHSRGSRESERNEESSRSSARDYNSLPRNANIRDHSGTSYRNTYESLPRNTQDYRQKQLRGYIFSVTSIHDKPTPGKLTDFVPEKQPPEDQYIYDDDTVPGKPLLQKHLRQFVSPSGQDYQRNAESEEVFIRPAPARIVIHDDELQDTIHRRSSSEAQRRRYDSGGHHSTFEEEAKRQQQRLSRSSGDLSRVHIRSKDKSEEREERTEEETHEKTSKMRRSGQNLGVQELSTIDREERISDVTHRFYDKDGNYLKTERRRESPESEGHIVNIERRHREETDASWKHASHDRDVSQYQHDSGVYSPYDECTSYRREEYRRELYQPPYSTHYDYDSENRDWREVIREQRQPSPGMTADRHRISQQAASLHNLPTYINRRLEESRNAEREFDGRSYESRSLDRRNETSHSHSPAERYEKTEYSRYEKVDFK</sequence>
<feature type="compositionally biased region" description="Polar residues" evidence="1">
    <location>
        <begin position="636"/>
        <end position="646"/>
    </location>
</feature>
<feature type="compositionally biased region" description="Basic and acidic residues" evidence="1">
    <location>
        <begin position="420"/>
        <end position="435"/>
    </location>
</feature>